<comment type="caution">
    <text evidence="5">The sequence shown here is derived from an EMBL/GenBank/DDBJ whole genome shotgun (WGS) entry which is preliminary data.</text>
</comment>
<reference evidence="5 6" key="1">
    <citation type="submission" date="2019-03" db="EMBL/GenBank/DDBJ databases">
        <title>Subsurface microbial communities from deep shales in Ohio and West Virginia, USA.</title>
        <authorList>
            <person name="Wrighton K."/>
        </authorList>
    </citation>
    <scope>NUCLEOTIDE SEQUENCE [LARGE SCALE GENOMIC DNA]</scope>
    <source>
        <strain evidence="5 6">MSL 6dP</strain>
    </source>
</reference>
<dbReference type="SUPFAM" id="SSF75712">
    <property type="entry name" value="Rad50 coiled-coil Zn hook"/>
    <property type="match status" value="1"/>
</dbReference>
<evidence type="ECO:0000256" key="4">
    <source>
        <dbReference type="SAM" id="Coils"/>
    </source>
</evidence>
<name>A0A4R8GH21_9FIRM</name>
<dbReference type="EMBL" id="SOEG01000066">
    <property type="protein sequence ID" value="TDX43548.1"/>
    <property type="molecule type" value="Genomic_DNA"/>
</dbReference>
<dbReference type="PANTHER" id="PTHR32114:SF2">
    <property type="entry name" value="ABC TRANSPORTER ABCH.3"/>
    <property type="match status" value="1"/>
</dbReference>
<comment type="similarity">
    <text evidence="1">Belongs to the SMC family. SbcC subfamily.</text>
</comment>
<dbReference type="RefSeq" id="WP_134119268.1">
    <property type="nucleotide sequence ID" value="NZ_SOEG01000066.1"/>
</dbReference>
<sequence>MKSDLLIQKLIIEGENYRRTLEFNDGLNVINGDRYSGKSLVLKLIDYCLGKSSKIDLNVQTELGKYCDRVFLELKLKDEVYTFQRELERRYTNIAIFFSEYKFKEDYTPRIINYKKLSNFILERLGIVEHKLEKYKSHSTKKTLETISFRDIMRFIYISQHTFATNNFLKYQDTRVRYKNTPTFKVLHNLVNPNLGNVKEQIVETENTIKELEKQIRGLKSYLKDKEAKDLQNLKEQKQEKDRLLKDYKERKKEIMHKIQEHKSENTEIYNKVKTEIFKRDNKISNFKNKIEETNFRLRSKDNLLKNYKSELDELEATKEAMYKVEVTKHKFKCPLCGEDVHNEKDPFENINNVENAIEQLIKKKRTINLMINNDKEKIDILREKIDELHQQRQIFNKALDKYSKNINVPFISEIETINSLISSHNEDVNYLKELIKMHNKIAEKLLSIDTLKEKLELLQEEKRRKEMDQEYEKEILDSLDNRYRKLLNRFNFKTNPLTDYIDRDKYMPYYKEAILFNHESGGLLTCMQIAYLGAILLEKEVKRNLKYPGLLMLDTIGKYLGTSKKEEINEEIIDPETYTEIYNFLIELSKNFQLIIVDNTPPSVAKDYIKYTFHEGEEKGLINLNKNEI</sequence>
<dbReference type="PANTHER" id="PTHR32114">
    <property type="entry name" value="ABC TRANSPORTER ABCH.3"/>
    <property type="match status" value="1"/>
</dbReference>
<evidence type="ECO:0000256" key="1">
    <source>
        <dbReference type="ARBA" id="ARBA00006930"/>
    </source>
</evidence>
<comment type="subunit">
    <text evidence="2">Heterodimer of SbcC and SbcD.</text>
</comment>
<keyword evidence="6" id="KW-1185">Reference proteome</keyword>
<evidence type="ECO:0000313" key="5">
    <source>
        <dbReference type="EMBL" id="TDX43548.1"/>
    </source>
</evidence>
<dbReference type="InterPro" id="IPR027417">
    <property type="entry name" value="P-loop_NTPase"/>
</dbReference>
<protein>
    <recommendedName>
        <fullName evidence="3">Nuclease SbcCD subunit C</fullName>
    </recommendedName>
</protein>
<evidence type="ECO:0000256" key="2">
    <source>
        <dbReference type="ARBA" id="ARBA00011322"/>
    </source>
</evidence>
<feature type="coiled-coil region" evidence="4">
    <location>
        <begin position="351"/>
        <end position="406"/>
    </location>
</feature>
<accession>A0A4R8GH21</accession>
<evidence type="ECO:0000313" key="6">
    <source>
        <dbReference type="Proteomes" id="UP000295832"/>
    </source>
</evidence>
<feature type="coiled-coil region" evidence="4">
    <location>
        <begin position="195"/>
        <end position="265"/>
    </location>
</feature>
<dbReference type="Gene3D" id="3.40.50.300">
    <property type="entry name" value="P-loop containing nucleotide triphosphate hydrolases"/>
    <property type="match status" value="1"/>
</dbReference>
<evidence type="ECO:0000256" key="3">
    <source>
        <dbReference type="ARBA" id="ARBA00013368"/>
    </source>
</evidence>
<feature type="coiled-coil region" evidence="4">
    <location>
        <begin position="298"/>
        <end position="325"/>
    </location>
</feature>
<organism evidence="5 6">
    <name type="scientific">Orenia marismortui</name>
    <dbReference type="NCBI Taxonomy" id="46469"/>
    <lineage>
        <taxon>Bacteria</taxon>
        <taxon>Bacillati</taxon>
        <taxon>Bacillota</taxon>
        <taxon>Clostridia</taxon>
        <taxon>Halanaerobiales</taxon>
        <taxon>Halobacteroidaceae</taxon>
        <taxon>Orenia</taxon>
    </lineage>
</organism>
<dbReference type="AlphaFoldDB" id="A0A4R8GH21"/>
<dbReference type="Proteomes" id="UP000295832">
    <property type="component" value="Unassembled WGS sequence"/>
</dbReference>
<proteinExistence type="inferred from homology"/>
<gene>
    <name evidence="5" type="ORF">C7959_1663</name>
</gene>
<feature type="coiled-coil region" evidence="4">
    <location>
        <begin position="442"/>
        <end position="469"/>
    </location>
</feature>
<keyword evidence="4" id="KW-0175">Coiled coil</keyword>